<dbReference type="PANTHER" id="PTHR45724:SF26">
    <property type="entry name" value="AQUAPORIN NIP7-1-RELATED"/>
    <property type="match status" value="1"/>
</dbReference>
<evidence type="ECO:0000256" key="2">
    <source>
        <dbReference type="ARBA" id="ARBA00022448"/>
    </source>
</evidence>
<dbReference type="PRINTS" id="PR00783">
    <property type="entry name" value="MINTRINSICP"/>
</dbReference>
<dbReference type="PANTHER" id="PTHR45724">
    <property type="entry name" value="AQUAPORIN NIP2-1"/>
    <property type="match status" value="1"/>
</dbReference>
<comment type="caution">
    <text evidence="9">The sequence shown here is derived from an EMBL/GenBank/DDBJ whole genome shotgun (WGS) entry which is preliminary data.</text>
</comment>
<reference evidence="9 10" key="1">
    <citation type="submission" date="2024-01" db="EMBL/GenBank/DDBJ databases">
        <title>Genome assemblies of Stephania.</title>
        <authorList>
            <person name="Yang L."/>
        </authorList>
    </citation>
    <scope>NUCLEOTIDE SEQUENCE [LARGE SCALE GENOMIC DNA]</scope>
    <source>
        <strain evidence="9">YNDBR</strain>
        <tissue evidence="9">Leaf</tissue>
    </source>
</reference>
<dbReference type="PROSITE" id="PS00221">
    <property type="entry name" value="MIP"/>
    <property type="match status" value="1"/>
</dbReference>
<keyword evidence="4 8" id="KW-1133">Transmembrane helix</keyword>
<dbReference type="SUPFAM" id="SSF81338">
    <property type="entry name" value="Aquaporin-like"/>
    <property type="match status" value="1"/>
</dbReference>
<comment type="similarity">
    <text evidence="6">Belongs to the MIP/aquaporin (TC 1.A.8) family.</text>
</comment>
<protein>
    <recommendedName>
        <fullName evidence="11">Aquaporin</fullName>
    </recommendedName>
</protein>
<dbReference type="InterPro" id="IPR022357">
    <property type="entry name" value="MIP_CS"/>
</dbReference>
<accession>A0AAP0L1D3</accession>
<dbReference type="EMBL" id="JBBNAF010000003">
    <property type="protein sequence ID" value="KAK9161265.1"/>
    <property type="molecule type" value="Genomic_DNA"/>
</dbReference>
<dbReference type="Gene3D" id="1.20.1080.10">
    <property type="entry name" value="Glycerol uptake facilitator protein"/>
    <property type="match status" value="1"/>
</dbReference>
<gene>
    <name evidence="9" type="ORF">Syun_007606</name>
</gene>
<evidence type="ECO:0000256" key="3">
    <source>
        <dbReference type="ARBA" id="ARBA00022692"/>
    </source>
</evidence>
<sequence>MSTCQGKKFSIFGFTFAKDLDPARMFFAEVLGTFILMFCLCGIIASTQLMRGDVGLLEYAATGGLTITVLIFSIGPISGAHLNPSVTIAFATLGAVPWSRVPFYISAQFLGSIFGTFAGTSIYNIRIESIITRPLQGLKTAFFAEFMATFIIMFLAALISCAPHARTGQVAGFAMGVAIALAILVTGPVSGGSMNPARSIGPALISWNFESIWLYILAPTVGAVLGAFVARMLRLQRRSCSRDSSPNAGQGGARDGGGDTTAETRQNHVVAGWRRGDGEGGVGGAGDGEGKAALVAARGRSRDGGGSDGGGGMVYGRWREGRRAGTVEPGEKAVNETGTVDAGRWRRGRWSRGTISMRREAKRISSEARFEGKIRDVELSITIGRDLILPFSSDILPLEQI</sequence>
<evidence type="ECO:0000313" key="9">
    <source>
        <dbReference type="EMBL" id="KAK9161265.1"/>
    </source>
</evidence>
<dbReference type="InterPro" id="IPR034294">
    <property type="entry name" value="Aquaporin_transptr"/>
</dbReference>
<keyword evidence="10" id="KW-1185">Reference proteome</keyword>
<evidence type="ECO:0000256" key="7">
    <source>
        <dbReference type="SAM" id="MobiDB-lite"/>
    </source>
</evidence>
<feature type="compositionally biased region" description="Gly residues" evidence="7">
    <location>
        <begin position="249"/>
        <end position="259"/>
    </location>
</feature>
<feature type="transmembrane region" description="Helical" evidence="8">
    <location>
        <begin position="146"/>
        <end position="165"/>
    </location>
</feature>
<name>A0AAP0L1D3_9MAGN</name>
<keyword evidence="3 6" id="KW-0812">Transmembrane</keyword>
<evidence type="ECO:0008006" key="11">
    <source>
        <dbReference type="Google" id="ProtNLM"/>
    </source>
</evidence>
<evidence type="ECO:0000256" key="8">
    <source>
        <dbReference type="SAM" id="Phobius"/>
    </source>
</evidence>
<comment type="subcellular location">
    <subcellularLocation>
        <location evidence="1">Membrane</location>
        <topology evidence="1">Multi-pass membrane protein</topology>
    </subcellularLocation>
</comment>
<feature type="transmembrane region" description="Helical" evidence="8">
    <location>
        <begin position="212"/>
        <end position="233"/>
    </location>
</feature>
<evidence type="ECO:0000256" key="5">
    <source>
        <dbReference type="ARBA" id="ARBA00023136"/>
    </source>
</evidence>
<keyword evidence="2 6" id="KW-0813">Transport</keyword>
<dbReference type="InterPro" id="IPR023271">
    <property type="entry name" value="Aquaporin-like"/>
</dbReference>
<organism evidence="9 10">
    <name type="scientific">Stephania yunnanensis</name>
    <dbReference type="NCBI Taxonomy" id="152371"/>
    <lineage>
        <taxon>Eukaryota</taxon>
        <taxon>Viridiplantae</taxon>
        <taxon>Streptophyta</taxon>
        <taxon>Embryophyta</taxon>
        <taxon>Tracheophyta</taxon>
        <taxon>Spermatophyta</taxon>
        <taxon>Magnoliopsida</taxon>
        <taxon>Ranunculales</taxon>
        <taxon>Menispermaceae</taxon>
        <taxon>Menispermoideae</taxon>
        <taxon>Cissampelideae</taxon>
        <taxon>Stephania</taxon>
    </lineage>
</organism>
<evidence type="ECO:0000256" key="6">
    <source>
        <dbReference type="RuleBase" id="RU000477"/>
    </source>
</evidence>
<dbReference type="GO" id="GO:0016020">
    <property type="term" value="C:membrane"/>
    <property type="evidence" value="ECO:0007669"/>
    <property type="project" value="UniProtKB-SubCell"/>
</dbReference>
<dbReference type="AlphaFoldDB" id="A0AAP0L1D3"/>
<feature type="transmembrane region" description="Helical" evidence="8">
    <location>
        <begin position="25"/>
        <end position="44"/>
    </location>
</feature>
<dbReference type="GO" id="GO:0015267">
    <property type="term" value="F:channel activity"/>
    <property type="evidence" value="ECO:0007669"/>
    <property type="project" value="InterPro"/>
</dbReference>
<feature type="transmembrane region" description="Helical" evidence="8">
    <location>
        <begin position="171"/>
        <end position="191"/>
    </location>
</feature>
<evidence type="ECO:0000256" key="1">
    <source>
        <dbReference type="ARBA" id="ARBA00004141"/>
    </source>
</evidence>
<dbReference type="InterPro" id="IPR000425">
    <property type="entry name" value="MIP"/>
</dbReference>
<dbReference type="Proteomes" id="UP001420932">
    <property type="component" value="Unassembled WGS sequence"/>
</dbReference>
<evidence type="ECO:0000256" key="4">
    <source>
        <dbReference type="ARBA" id="ARBA00022989"/>
    </source>
</evidence>
<feature type="transmembrane region" description="Helical" evidence="8">
    <location>
        <begin position="56"/>
        <end position="77"/>
    </location>
</feature>
<feature type="transmembrane region" description="Helical" evidence="8">
    <location>
        <begin position="103"/>
        <end position="125"/>
    </location>
</feature>
<feature type="region of interest" description="Disordered" evidence="7">
    <location>
        <begin position="240"/>
        <end position="289"/>
    </location>
</feature>
<keyword evidence="5 8" id="KW-0472">Membrane</keyword>
<proteinExistence type="inferred from homology"/>
<dbReference type="Pfam" id="PF00230">
    <property type="entry name" value="MIP"/>
    <property type="match status" value="1"/>
</dbReference>
<evidence type="ECO:0000313" key="10">
    <source>
        <dbReference type="Proteomes" id="UP001420932"/>
    </source>
</evidence>